<dbReference type="PIRSF" id="PIRSF000463">
    <property type="entry name" value="GlgB"/>
    <property type="match status" value="1"/>
</dbReference>
<sequence length="753" mass="88296">MKPSYLDGEDQISQKFQTQQKCRPKRRSVFYQQAPSLQETDHMHNSSDLHSSQGHKEEKLPDKDFKCVSELQVFKDDPYLHDHVDHFQYRNKQYNLTLDRIEAAEGNLINFANSYKQRGFYEDDEENIVYQEWAPGAKEMYLTGEFCSWDRKQHKMQKGEYGTWKIVLPKGTIPHDTKVKVHLLDANNNWVDRIPVYINYAVQFENKHFDGVYWNPQEKYQFIHPKPSKARAPKIYECHIGMSGIEPKVHSFNYFRENVLPRIAKLGYNCIQIMAIAEHPYYGSFGYHVSLPFAISSRFGTPEDFKKLVDQAHFYGIQVLIDIVHSHIAKNVDDGINQWDGTDHMYFHSGEKGQNKLWDSRLYNYNNYETLRLLISNLQYFLVEYNVDGFRFDGVTSMLYHHHGIGVGFTGGYHEYFGMQFDVESAVYLMLANKLIHTTNPEAISIAEDVSGYPTLCRSHRDGGMGFDFRLQMAVPDKWIKLLKEVKDEDWNIGDIVHTLTNRRYKEPCITYAESHDQALVGDKTLSMWLFDKEIYDNMSKMSHETLVISRGMALHKMLRLITLVMGGEGYLNFMGNEFGHPEWIDFPRDGNNWSYQHCRRRWDICDDKNLRYNQLFEFEAAMQYVENFFQFLDKPQNFVNEKHESNKVIVYEKSNLLFVFNFHPNKSYENYKVGTHLEGDHIIVLDTDSKKFGGYGRLDAGHTQAFPYHKDGQNGRPFSINLYIPARTAQVLCLVKDKENMQYKDNTLNLED</sequence>
<dbReference type="Pfam" id="PF02922">
    <property type="entry name" value="CBM_48"/>
    <property type="match status" value="1"/>
</dbReference>
<organism evidence="10 11">
    <name type="scientific">Pseudocohnilembus persalinus</name>
    <name type="common">Ciliate</name>
    <dbReference type="NCBI Taxonomy" id="266149"/>
    <lineage>
        <taxon>Eukaryota</taxon>
        <taxon>Sar</taxon>
        <taxon>Alveolata</taxon>
        <taxon>Ciliophora</taxon>
        <taxon>Intramacronucleata</taxon>
        <taxon>Oligohymenophorea</taxon>
        <taxon>Scuticociliatia</taxon>
        <taxon>Philasterida</taxon>
        <taxon>Pseudocohnilembidae</taxon>
        <taxon>Pseudocohnilembus</taxon>
    </lineage>
</organism>
<evidence type="ECO:0000256" key="2">
    <source>
        <dbReference type="ARBA" id="ARBA00009000"/>
    </source>
</evidence>
<dbReference type="AlphaFoldDB" id="A0A0V0QYB4"/>
<evidence type="ECO:0000256" key="5">
    <source>
        <dbReference type="ARBA" id="ARBA00022679"/>
    </source>
</evidence>
<dbReference type="OrthoDB" id="196493at2759"/>
<evidence type="ECO:0000256" key="1">
    <source>
        <dbReference type="ARBA" id="ARBA00000826"/>
    </source>
</evidence>
<evidence type="ECO:0000259" key="9">
    <source>
        <dbReference type="SMART" id="SM00642"/>
    </source>
</evidence>
<keyword evidence="5" id="KW-0808">Transferase</keyword>
<dbReference type="Pfam" id="PF02806">
    <property type="entry name" value="Alpha-amylase_C"/>
    <property type="match status" value="1"/>
</dbReference>
<dbReference type="InterPro" id="IPR014756">
    <property type="entry name" value="Ig_E-set"/>
</dbReference>
<dbReference type="GO" id="GO:0004553">
    <property type="term" value="F:hydrolase activity, hydrolyzing O-glycosyl compounds"/>
    <property type="evidence" value="ECO:0007669"/>
    <property type="project" value="InterPro"/>
</dbReference>
<evidence type="ECO:0000313" key="10">
    <source>
        <dbReference type="EMBL" id="KRX07040.1"/>
    </source>
</evidence>
<dbReference type="EC" id="2.4.1.18" evidence="3"/>
<dbReference type="InParanoid" id="A0A0V0QYB4"/>
<gene>
    <name evidence="10" type="ORF">PPERSA_08717</name>
</gene>
<dbReference type="SMART" id="SM00642">
    <property type="entry name" value="Aamy"/>
    <property type="match status" value="1"/>
</dbReference>
<accession>A0A0V0QYB4</accession>
<comment type="pathway">
    <text evidence="6">Glycan biosynthesis.</text>
</comment>
<dbReference type="CDD" id="cd02854">
    <property type="entry name" value="E_set_GBE_euk_N"/>
    <property type="match status" value="1"/>
</dbReference>
<evidence type="ECO:0000256" key="7">
    <source>
        <dbReference type="PIRSR" id="PIRSR000463-1"/>
    </source>
</evidence>
<dbReference type="InterPro" id="IPR006047">
    <property type="entry name" value="GH13_cat_dom"/>
</dbReference>
<name>A0A0V0QYB4_PSEPJ</name>
<dbReference type="PANTHER" id="PTHR43651">
    <property type="entry name" value="1,4-ALPHA-GLUCAN-BRANCHING ENZYME"/>
    <property type="match status" value="1"/>
</dbReference>
<comment type="catalytic activity">
    <reaction evidence="1">
        <text>Transfers a segment of a (1-&gt;4)-alpha-D-glucan chain to a primary hydroxy group in a similar glucan chain.</text>
        <dbReference type="EC" id="2.4.1.18"/>
    </reaction>
</comment>
<feature type="compositionally biased region" description="Polar residues" evidence="8">
    <location>
        <begin position="11"/>
        <end position="21"/>
    </location>
</feature>
<protein>
    <recommendedName>
        <fullName evidence="3">1,4-alpha-glucan branching enzyme</fullName>
        <ecNumber evidence="3">2.4.1.18</ecNumber>
    </recommendedName>
</protein>
<reference evidence="10 11" key="1">
    <citation type="journal article" date="2015" name="Sci. Rep.">
        <title>Genome of the facultative scuticociliatosis pathogen Pseudocohnilembus persalinus provides insight into its virulence through horizontal gene transfer.</title>
        <authorList>
            <person name="Xiong J."/>
            <person name="Wang G."/>
            <person name="Cheng J."/>
            <person name="Tian M."/>
            <person name="Pan X."/>
            <person name="Warren A."/>
            <person name="Jiang C."/>
            <person name="Yuan D."/>
            <person name="Miao W."/>
        </authorList>
    </citation>
    <scope>NUCLEOTIDE SEQUENCE [LARGE SCALE GENOMIC DNA]</scope>
    <source>
        <strain evidence="10">36N120E</strain>
    </source>
</reference>
<dbReference type="GO" id="GO:0005978">
    <property type="term" value="P:glycogen biosynthetic process"/>
    <property type="evidence" value="ECO:0007669"/>
    <property type="project" value="InterPro"/>
</dbReference>
<dbReference type="InterPro" id="IPR037439">
    <property type="entry name" value="Branching_enzy"/>
</dbReference>
<dbReference type="Gene3D" id="2.60.40.1180">
    <property type="entry name" value="Golgi alpha-mannosidase II"/>
    <property type="match status" value="1"/>
</dbReference>
<dbReference type="SUPFAM" id="SSF81296">
    <property type="entry name" value="E set domains"/>
    <property type="match status" value="1"/>
</dbReference>
<dbReference type="InterPro" id="IPR017853">
    <property type="entry name" value="GH"/>
</dbReference>
<feature type="active site" description="Nucleophile" evidence="7">
    <location>
        <position position="393"/>
    </location>
</feature>
<dbReference type="Gene3D" id="2.60.40.10">
    <property type="entry name" value="Immunoglobulins"/>
    <property type="match status" value="1"/>
</dbReference>
<feature type="region of interest" description="Disordered" evidence="8">
    <location>
        <begin position="1"/>
        <end position="58"/>
    </location>
</feature>
<evidence type="ECO:0000313" key="11">
    <source>
        <dbReference type="Proteomes" id="UP000054937"/>
    </source>
</evidence>
<comment type="similarity">
    <text evidence="2">Belongs to the glycosyl hydrolase 13 family. GlgB subfamily.</text>
</comment>
<dbReference type="InterPro" id="IPR013780">
    <property type="entry name" value="Glyco_hydro_b"/>
</dbReference>
<feature type="domain" description="Glycosyl hydrolase family 13 catalytic" evidence="9">
    <location>
        <begin position="249"/>
        <end position="600"/>
    </location>
</feature>
<dbReference type="Gene3D" id="3.20.20.80">
    <property type="entry name" value="Glycosidases"/>
    <property type="match status" value="1"/>
</dbReference>
<evidence type="ECO:0000256" key="3">
    <source>
        <dbReference type="ARBA" id="ARBA00012541"/>
    </source>
</evidence>
<dbReference type="SUPFAM" id="SSF51011">
    <property type="entry name" value="Glycosyl hydrolase domain"/>
    <property type="match status" value="1"/>
</dbReference>
<dbReference type="SUPFAM" id="SSF51445">
    <property type="entry name" value="(Trans)glycosidases"/>
    <property type="match status" value="1"/>
</dbReference>
<keyword evidence="11" id="KW-1185">Reference proteome</keyword>
<dbReference type="EMBL" id="LDAU01000089">
    <property type="protein sequence ID" value="KRX07040.1"/>
    <property type="molecule type" value="Genomic_DNA"/>
</dbReference>
<dbReference type="FunFam" id="3.20.20.80:FF:000001">
    <property type="entry name" value="1,4-alpha-glucan branching enzyme"/>
    <property type="match status" value="1"/>
</dbReference>
<proteinExistence type="inferred from homology"/>
<dbReference type="OMA" id="YEMHLGS"/>
<dbReference type="Pfam" id="PF00128">
    <property type="entry name" value="Alpha-amylase"/>
    <property type="match status" value="1"/>
</dbReference>
<dbReference type="PANTHER" id="PTHR43651:SF3">
    <property type="entry name" value="1,4-ALPHA-GLUCAN-BRANCHING ENZYME"/>
    <property type="match status" value="1"/>
</dbReference>
<feature type="active site" description="Proton donor" evidence="7">
    <location>
        <position position="448"/>
    </location>
</feature>
<dbReference type="GO" id="GO:0003844">
    <property type="term" value="F:1,4-alpha-glucan branching enzyme activity"/>
    <property type="evidence" value="ECO:0007669"/>
    <property type="project" value="UniProtKB-EC"/>
</dbReference>
<dbReference type="Proteomes" id="UP000054937">
    <property type="component" value="Unassembled WGS sequence"/>
</dbReference>
<dbReference type="InterPro" id="IPR013783">
    <property type="entry name" value="Ig-like_fold"/>
</dbReference>
<dbReference type="InterPro" id="IPR006048">
    <property type="entry name" value="A-amylase/branching_C"/>
</dbReference>
<keyword evidence="4" id="KW-0328">Glycosyltransferase</keyword>
<evidence type="ECO:0000256" key="4">
    <source>
        <dbReference type="ARBA" id="ARBA00022676"/>
    </source>
</evidence>
<dbReference type="GO" id="GO:0043169">
    <property type="term" value="F:cation binding"/>
    <property type="evidence" value="ECO:0007669"/>
    <property type="project" value="InterPro"/>
</dbReference>
<dbReference type="GO" id="GO:0005737">
    <property type="term" value="C:cytoplasm"/>
    <property type="evidence" value="ECO:0007669"/>
    <property type="project" value="TreeGrafter"/>
</dbReference>
<evidence type="ECO:0000256" key="6">
    <source>
        <dbReference type="ARBA" id="ARBA00060592"/>
    </source>
</evidence>
<dbReference type="CDD" id="cd11321">
    <property type="entry name" value="AmyAc_bac_euk_BE"/>
    <property type="match status" value="1"/>
</dbReference>
<comment type="caution">
    <text evidence="10">The sequence shown here is derived from an EMBL/GenBank/DDBJ whole genome shotgun (WGS) entry which is preliminary data.</text>
</comment>
<dbReference type="InterPro" id="IPR004193">
    <property type="entry name" value="Glyco_hydro_13_N"/>
</dbReference>
<evidence type="ECO:0000256" key="8">
    <source>
        <dbReference type="SAM" id="MobiDB-lite"/>
    </source>
</evidence>